<dbReference type="Gramene" id="Jr13_28570_p1">
    <property type="protein sequence ID" value="cds.Jr13_28570_p1"/>
    <property type="gene ID" value="Jr13_28570"/>
</dbReference>
<dbReference type="EMBL" id="LIHL02000013">
    <property type="protein sequence ID" value="KAF5450952.1"/>
    <property type="molecule type" value="Genomic_DNA"/>
</dbReference>
<evidence type="ECO:0000313" key="3">
    <source>
        <dbReference type="Proteomes" id="UP000619265"/>
    </source>
</evidence>
<proteinExistence type="predicted"/>
<comment type="caution">
    <text evidence="2">The sequence shown here is derived from an EMBL/GenBank/DDBJ whole genome shotgun (WGS) entry which is preliminary data.</text>
</comment>
<reference evidence="2" key="2">
    <citation type="submission" date="2020-03" db="EMBL/GenBank/DDBJ databases">
        <title>Walnut 2.0.</title>
        <authorList>
            <person name="Marrano A."/>
            <person name="Britton M."/>
            <person name="Zimin A.V."/>
            <person name="Zaini P.A."/>
            <person name="Workman R."/>
            <person name="Puiu D."/>
            <person name="Bianco L."/>
            <person name="Allen B.J."/>
            <person name="Troggio M."/>
            <person name="Leslie C.A."/>
            <person name="Timp W."/>
            <person name="Dendekar A."/>
            <person name="Salzberg S.L."/>
            <person name="Neale D.B."/>
        </authorList>
    </citation>
    <scope>NUCLEOTIDE SEQUENCE</scope>
    <source>
        <tissue evidence="2">Leaves</tissue>
    </source>
</reference>
<evidence type="ECO:0000256" key="1">
    <source>
        <dbReference type="SAM" id="MobiDB-lite"/>
    </source>
</evidence>
<name>A0A833WY64_JUGRE</name>
<evidence type="ECO:0000313" key="2">
    <source>
        <dbReference type="EMBL" id="KAF5450952.1"/>
    </source>
</evidence>
<dbReference type="Proteomes" id="UP000619265">
    <property type="component" value="Unassembled WGS sequence"/>
</dbReference>
<sequence length="144" mass="16563">MHLLHPMFRTLREKERGKKKQSRQRLEKYNNTWLNKGEKEKKKTIIRPKVKGKFGPLPSIPRNAIMRRSPDSAHLIINRLETQESAIAKPCLGVLLLSVFNHIYKRTILCSAATAPEPDCRFLQPHHPTLQTPANGHHSSLMFA</sequence>
<gene>
    <name evidence="2" type="ORF">F2P56_031261</name>
</gene>
<protein>
    <submittedName>
        <fullName evidence="2">Uncharacterized protein</fullName>
    </submittedName>
</protein>
<organism evidence="2 3">
    <name type="scientific">Juglans regia</name>
    <name type="common">English walnut</name>
    <dbReference type="NCBI Taxonomy" id="51240"/>
    <lineage>
        <taxon>Eukaryota</taxon>
        <taxon>Viridiplantae</taxon>
        <taxon>Streptophyta</taxon>
        <taxon>Embryophyta</taxon>
        <taxon>Tracheophyta</taxon>
        <taxon>Spermatophyta</taxon>
        <taxon>Magnoliopsida</taxon>
        <taxon>eudicotyledons</taxon>
        <taxon>Gunneridae</taxon>
        <taxon>Pentapetalae</taxon>
        <taxon>rosids</taxon>
        <taxon>fabids</taxon>
        <taxon>Fagales</taxon>
        <taxon>Juglandaceae</taxon>
        <taxon>Juglans</taxon>
    </lineage>
</organism>
<accession>A0A833WY64</accession>
<reference evidence="2" key="1">
    <citation type="submission" date="2015-10" db="EMBL/GenBank/DDBJ databases">
        <authorList>
            <person name="Martinez-Garcia P.J."/>
            <person name="Crepeau M.W."/>
            <person name="Puiu D."/>
            <person name="Gonzalez-Ibeas D."/>
            <person name="Whalen J."/>
            <person name="Stevens K."/>
            <person name="Paul R."/>
            <person name="Butterfield T."/>
            <person name="Britton M."/>
            <person name="Reagan R."/>
            <person name="Chakraborty S."/>
            <person name="Walawage S.L."/>
            <person name="Vasquez-Gross H.A."/>
            <person name="Cardeno C."/>
            <person name="Famula R."/>
            <person name="Pratt K."/>
            <person name="Kuruganti S."/>
            <person name="Aradhya M.K."/>
            <person name="Leslie C.A."/>
            <person name="Dandekar A.M."/>
            <person name="Salzberg S.L."/>
            <person name="Wegrzyn J.L."/>
            <person name="Langley C.H."/>
            <person name="Neale D.B."/>
        </authorList>
    </citation>
    <scope>NUCLEOTIDE SEQUENCE</scope>
    <source>
        <tissue evidence="2">Leaves</tissue>
    </source>
</reference>
<feature type="region of interest" description="Disordered" evidence="1">
    <location>
        <begin position="1"/>
        <end position="25"/>
    </location>
</feature>
<dbReference type="AlphaFoldDB" id="A0A833WY64"/>